<evidence type="ECO:0000256" key="1">
    <source>
        <dbReference type="SAM" id="MobiDB-lite"/>
    </source>
</evidence>
<evidence type="ECO:0000313" key="2">
    <source>
        <dbReference type="EMBL" id="KAF6037549.1"/>
    </source>
</evidence>
<keyword evidence="3" id="KW-1185">Reference proteome</keyword>
<feature type="compositionally biased region" description="Polar residues" evidence="1">
    <location>
        <begin position="59"/>
        <end position="86"/>
    </location>
</feature>
<dbReference type="Proteomes" id="UP000593567">
    <property type="component" value="Unassembled WGS sequence"/>
</dbReference>
<dbReference type="EMBL" id="VXIV02000554">
    <property type="protein sequence ID" value="KAF6037549.1"/>
    <property type="molecule type" value="Genomic_DNA"/>
</dbReference>
<evidence type="ECO:0000313" key="3">
    <source>
        <dbReference type="Proteomes" id="UP000593567"/>
    </source>
</evidence>
<reference evidence="2" key="1">
    <citation type="submission" date="2020-06" db="EMBL/GenBank/DDBJ databases">
        <title>Draft genome of Bugula neritina, a colonial animal packing powerful symbionts and potential medicines.</title>
        <authorList>
            <person name="Rayko M."/>
        </authorList>
    </citation>
    <scope>NUCLEOTIDE SEQUENCE [LARGE SCALE GENOMIC DNA]</scope>
    <source>
        <strain evidence="2">Kwan_BN1</strain>
    </source>
</reference>
<comment type="caution">
    <text evidence="2">The sequence shown here is derived from an EMBL/GenBank/DDBJ whole genome shotgun (WGS) entry which is preliminary data.</text>
</comment>
<gene>
    <name evidence="2" type="ORF">EB796_004165</name>
</gene>
<organism evidence="2 3">
    <name type="scientific">Bugula neritina</name>
    <name type="common">Brown bryozoan</name>
    <name type="synonym">Sertularia neritina</name>
    <dbReference type="NCBI Taxonomy" id="10212"/>
    <lineage>
        <taxon>Eukaryota</taxon>
        <taxon>Metazoa</taxon>
        <taxon>Spiralia</taxon>
        <taxon>Lophotrochozoa</taxon>
        <taxon>Bryozoa</taxon>
        <taxon>Gymnolaemata</taxon>
        <taxon>Cheilostomatida</taxon>
        <taxon>Flustrina</taxon>
        <taxon>Buguloidea</taxon>
        <taxon>Bugulidae</taxon>
        <taxon>Bugula</taxon>
    </lineage>
</organism>
<name>A0A7J7KG22_BUGNE</name>
<protein>
    <submittedName>
        <fullName evidence="2">Uncharacterized protein</fullName>
    </submittedName>
</protein>
<sequence length="101" mass="10799">MSGLRASTPNKNKRVVLTEANRLAPNPSPSASFKIYTEDGDKKVGGVGSGRRVGGGLSQRDTNSPLSILQRKQTSKISDQLIQRKTTPVAHVTPSDKENVA</sequence>
<proteinExistence type="predicted"/>
<dbReference type="AlphaFoldDB" id="A0A7J7KG22"/>
<accession>A0A7J7KG22</accession>
<feature type="compositionally biased region" description="Gly residues" evidence="1">
    <location>
        <begin position="45"/>
        <end position="57"/>
    </location>
</feature>
<feature type="region of interest" description="Disordered" evidence="1">
    <location>
        <begin position="23"/>
        <end position="101"/>
    </location>
</feature>